<reference evidence="1" key="2">
    <citation type="journal article" date="2021" name="Sci. Rep.">
        <title>The distribution of antibiotic resistance genes in chicken gut microbiota commensals.</title>
        <authorList>
            <person name="Juricova H."/>
            <person name="Matiasovicova J."/>
            <person name="Kubasova T."/>
            <person name="Cejkova D."/>
            <person name="Rychlik I."/>
        </authorList>
    </citation>
    <scope>NUCLEOTIDE SEQUENCE</scope>
    <source>
        <strain evidence="1">An559</strain>
    </source>
</reference>
<dbReference type="EMBL" id="JACJKY010000025">
    <property type="protein sequence ID" value="MBM6921765.1"/>
    <property type="molecule type" value="Genomic_DNA"/>
</dbReference>
<dbReference type="Proteomes" id="UP000774750">
    <property type="component" value="Unassembled WGS sequence"/>
</dbReference>
<accession>A0A938X9U8</accession>
<comment type="caution">
    <text evidence="1">The sequence shown here is derived from an EMBL/GenBank/DDBJ whole genome shotgun (WGS) entry which is preliminary data.</text>
</comment>
<gene>
    <name evidence="1" type="ORF">H6A12_11450</name>
</gene>
<evidence type="ECO:0000313" key="1">
    <source>
        <dbReference type="EMBL" id="MBM6921765.1"/>
    </source>
</evidence>
<keyword evidence="2" id="KW-1185">Reference proteome</keyword>
<name>A0A938X9U8_9FIRM</name>
<sequence>MSAVCRTCGAPLSNDEIGLYKKLVSRRAEDFLCIRCLAETFSCDEALLREKIKQFKESGCMLFV</sequence>
<evidence type="ECO:0000313" key="2">
    <source>
        <dbReference type="Proteomes" id="UP000774750"/>
    </source>
</evidence>
<protein>
    <submittedName>
        <fullName evidence="1">Uncharacterized protein</fullName>
    </submittedName>
</protein>
<proteinExistence type="predicted"/>
<reference evidence="1" key="1">
    <citation type="submission" date="2020-08" db="EMBL/GenBank/DDBJ databases">
        <authorList>
            <person name="Cejkova D."/>
            <person name="Kubasova T."/>
            <person name="Jahodarova E."/>
            <person name="Rychlik I."/>
        </authorList>
    </citation>
    <scope>NUCLEOTIDE SEQUENCE</scope>
    <source>
        <strain evidence="1">An559</strain>
    </source>
</reference>
<dbReference type="AlphaFoldDB" id="A0A938X9U8"/>
<organism evidence="1 2">
    <name type="scientific">Merdimmobilis hominis</name>
    <dbReference type="NCBI Taxonomy" id="2897707"/>
    <lineage>
        <taxon>Bacteria</taxon>
        <taxon>Bacillati</taxon>
        <taxon>Bacillota</taxon>
        <taxon>Clostridia</taxon>
        <taxon>Eubacteriales</taxon>
        <taxon>Oscillospiraceae</taxon>
        <taxon>Merdimmobilis</taxon>
    </lineage>
</organism>